<proteinExistence type="predicted"/>
<evidence type="ECO:0000313" key="1">
    <source>
        <dbReference type="EMBL" id="GMQ63710.1"/>
    </source>
</evidence>
<organism evidence="1 2">
    <name type="scientific">Vallitalea maricola</name>
    <dbReference type="NCBI Taxonomy" id="3074433"/>
    <lineage>
        <taxon>Bacteria</taxon>
        <taxon>Bacillati</taxon>
        <taxon>Bacillota</taxon>
        <taxon>Clostridia</taxon>
        <taxon>Lachnospirales</taxon>
        <taxon>Vallitaleaceae</taxon>
        <taxon>Vallitalea</taxon>
    </lineage>
</organism>
<protein>
    <submittedName>
        <fullName evidence="1">Phosphoglucomutase/phosphomannomutase family protein</fullName>
    </submittedName>
</protein>
<name>A0ACB5UME5_9FIRM</name>
<reference evidence="1" key="1">
    <citation type="submission" date="2023-09" db="EMBL/GenBank/DDBJ databases">
        <title>Vallitalea sediminicola and Vallitalea maricola sp. nov., anaerobic bacteria isolated from marine sediment.</title>
        <authorList>
            <person name="Hirano S."/>
            <person name="Maeda A."/>
            <person name="Terahara T."/>
            <person name="Mori K."/>
            <person name="Hamada M."/>
            <person name="Matsumoto R."/>
            <person name="Kobayashi T."/>
        </authorList>
    </citation>
    <scope>NUCLEOTIDE SEQUENCE</scope>
    <source>
        <strain evidence="1">AN17-2</strain>
    </source>
</reference>
<keyword evidence="2" id="KW-1185">Reference proteome</keyword>
<dbReference type="EMBL" id="BTPU01000050">
    <property type="protein sequence ID" value="GMQ63710.1"/>
    <property type="molecule type" value="Genomic_DNA"/>
</dbReference>
<comment type="caution">
    <text evidence="1">The sequence shown here is derived from an EMBL/GenBank/DDBJ whole genome shotgun (WGS) entry which is preliminary data.</text>
</comment>
<gene>
    <name evidence="1" type="ORF">AN2V17_29440</name>
</gene>
<evidence type="ECO:0000313" key="2">
    <source>
        <dbReference type="Proteomes" id="UP001374599"/>
    </source>
</evidence>
<dbReference type="Proteomes" id="UP001374599">
    <property type="component" value="Unassembled WGS sequence"/>
</dbReference>
<sequence>MMIKFGTGGWRAIIGDEFIKSNIVKVGQAISNIIKENCINKSIVIGFDRRFISDISASWLAEVFAGNGIKVYFIDKIAPTPMVMYSVKTLDLDYGVAVTASHNPAEYNGIKIFIKGGRDATVEVTNLIETAANKIEDNRVISISFEKGLETGIIQKINPLNDYVDTIINKLDIKAIRNKNLKILLDPMFGVSKTALQLILVTARCEVDVIHDRHDTMFGGRLPSPSAVTLKRLREMVVDKKYDLGIGTDGDADRLGIIDENGNFIHPNKIMSLLYYYLLKYKGWNGPVVRNVATTHLLDEIAKKYGEDCYEVPVGFKHVSSKMEETDAVIGGESSGGLTIRGHIKGKDGVFAAGLLVEMISVTGKRLARMLDELDKEFGKFEMVEFDCKFANEDKEKLVDILYRQKKLPEFNYEIDKVSYLDGVKVYFKNGGWIIARFSGTEPLIRIFGEMDDEAKANEIVDDMVKFLGIKDKN</sequence>
<accession>A0ACB5UME5</accession>